<evidence type="ECO:0000313" key="3">
    <source>
        <dbReference type="Proteomes" id="UP000800038"/>
    </source>
</evidence>
<sequence>MFLKRNKSGSYGFKNPDFQPLLNSEIRELSTLRKRLTGSSLVALNTGGVTQYFDGRLIANEDFSELGVAVLYPGEGRPDFVPRLLPLYKENHIEYFAIRMRERRHGPAVDTMTDEDKKTAVARVNA</sequence>
<dbReference type="Proteomes" id="UP000800038">
    <property type="component" value="Unassembled WGS sequence"/>
</dbReference>
<protein>
    <submittedName>
        <fullName evidence="2">Uncharacterized protein</fullName>
    </submittedName>
</protein>
<dbReference type="AlphaFoldDB" id="A0A6A5SGM3"/>
<accession>A0A6A5SGM3</accession>
<name>A0A6A5SGM3_9PLEO</name>
<reference evidence="2" key="1">
    <citation type="journal article" date="2020" name="Stud. Mycol.">
        <title>101 Dothideomycetes genomes: a test case for predicting lifestyles and emergence of pathogens.</title>
        <authorList>
            <person name="Haridas S."/>
            <person name="Albert R."/>
            <person name="Binder M."/>
            <person name="Bloem J."/>
            <person name="Labutti K."/>
            <person name="Salamov A."/>
            <person name="Andreopoulos B."/>
            <person name="Baker S."/>
            <person name="Barry K."/>
            <person name="Bills G."/>
            <person name="Bluhm B."/>
            <person name="Cannon C."/>
            <person name="Castanera R."/>
            <person name="Culley D."/>
            <person name="Daum C."/>
            <person name="Ezra D."/>
            <person name="Gonzalez J."/>
            <person name="Henrissat B."/>
            <person name="Kuo A."/>
            <person name="Liang C."/>
            <person name="Lipzen A."/>
            <person name="Lutzoni F."/>
            <person name="Magnuson J."/>
            <person name="Mondo S."/>
            <person name="Nolan M."/>
            <person name="Ohm R."/>
            <person name="Pangilinan J."/>
            <person name="Park H.-J."/>
            <person name="Ramirez L."/>
            <person name="Alfaro M."/>
            <person name="Sun H."/>
            <person name="Tritt A."/>
            <person name="Yoshinaga Y."/>
            <person name="Zwiers L.-H."/>
            <person name="Turgeon B."/>
            <person name="Goodwin S."/>
            <person name="Spatafora J."/>
            <person name="Crous P."/>
            <person name="Grigoriev I."/>
        </authorList>
    </citation>
    <scope>NUCLEOTIDE SEQUENCE</scope>
    <source>
        <strain evidence="2">CBS 161.51</strain>
    </source>
</reference>
<gene>
    <name evidence="2" type="ORF">EJ02DRAFT_457165</name>
</gene>
<evidence type="ECO:0000256" key="1">
    <source>
        <dbReference type="SAM" id="MobiDB-lite"/>
    </source>
</evidence>
<keyword evidence="3" id="KW-1185">Reference proteome</keyword>
<feature type="region of interest" description="Disordered" evidence="1">
    <location>
        <begin position="107"/>
        <end position="126"/>
    </location>
</feature>
<proteinExistence type="predicted"/>
<dbReference type="EMBL" id="ML976086">
    <property type="protein sequence ID" value="KAF1939213.1"/>
    <property type="molecule type" value="Genomic_DNA"/>
</dbReference>
<evidence type="ECO:0000313" key="2">
    <source>
        <dbReference type="EMBL" id="KAF1939213.1"/>
    </source>
</evidence>
<organism evidence="2 3">
    <name type="scientific">Clathrospora elynae</name>
    <dbReference type="NCBI Taxonomy" id="706981"/>
    <lineage>
        <taxon>Eukaryota</taxon>
        <taxon>Fungi</taxon>
        <taxon>Dikarya</taxon>
        <taxon>Ascomycota</taxon>
        <taxon>Pezizomycotina</taxon>
        <taxon>Dothideomycetes</taxon>
        <taxon>Pleosporomycetidae</taxon>
        <taxon>Pleosporales</taxon>
        <taxon>Diademaceae</taxon>
        <taxon>Clathrospora</taxon>
    </lineage>
</organism>
<dbReference type="OrthoDB" id="3945442at2759"/>